<organism evidence="1 2">
    <name type="scientific">Flavobacterium rhamnosiphilum</name>
    <dbReference type="NCBI Taxonomy" id="2541724"/>
    <lineage>
        <taxon>Bacteria</taxon>
        <taxon>Pseudomonadati</taxon>
        <taxon>Bacteroidota</taxon>
        <taxon>Flavobacteriia</taxon>
        <taxon>Flavobacteriales</taxon>
        <taxon>Flavobacteriaceae</taxon>
        <taxon>Flavobacterium</taxon>
    </lineage>
</organism>
<dbReference type="OrthoDB" id="8480955at2"/>
<reference evidence="1 2" key="1">
    <citation type="submission" date="2019-03" db="EMBL/GenBank/DDBJ databases">
        <title>Novel species of Flavobacterium.</title>
        <authorList>
            <person name="Liu Q."/>
            <person name="Xin Y.-H."/>
        </authorList>
    </citation>
    <scope>NUCLEOTIDE SEQUENCE [LARGE SCALE GENOMIC DNA]</scope>
    <source>
        <strain evidence="1 2">LB3P52</strain>
    </source>
</reference>
<gene>
    <name evidence="1" type="ORF">E0I26_15120</name>
</gene>
<dbReference type="SUPFAM" id="SSF55073">
    <property type="entry name" value="Nucleotide cyclase"/>
    <property type="match status" value="1"/>
</dbReference>
<name>A0A4R5F300_9FLAO</name>
<evidence type="ECO:0008006" key="3">
    <source>
        <dbReference type="Google" id="ProtNLM"/>
    </source>
</evidence>
<sequence>MKFLKRTNGAVFFVDILGFGALTQNQVNLDNKDFSIWLDKYHQNYDNQVLAASILAEFREILNKIDRKYKNVVISQLSDCAFVWSENIKEVIIVANNIMSECINNGIFCRGGLSYGEILETYQNHKLGRFIVGNAVTEAVKLEGIAKGCRIMISQEFPHNLFEQDKEFSNRIFPLFQPFINPLDYLTYDEFKWYFAPFMTENINEIINCDKKSKIKLTRQRLKLANKLRLDPKFSWNAKSSQGLVHLRASINFIAESKDSVLKIQHEFGWEDVCEARSYESIKKVEKMINQEIR</sequence>
<accession>A0A4R5F300</accession>
<dbReference type="AlphaFoldDB" id="A0A4R5F300"/>
<dbReference type="EMBL" id="SMLG01000015">
    <property type="protein sequence ID" value="TDE41884.1"/>
    <property type="molecule type" value="Genomic_DNA"/>
</dbReference>
<evidence type="ECO:0000313" key="1">
    <source>
        <dbReference type="EMBL" id="TDE41884.1"/>
    </source>
</evidence>
<dbReference type="Proteomes" id="UP000294814">
    <property type="component" value="Unassembled WGS sequence"/>
</dbReference>
<keyword evidence="2" id="KW-1185">Reference proteome</keyword>
<proteinExistence type="predicted"/>
<comment type="caution">
    <text evidence="1">The sequence shown here is derived from an EMBL/GenBank/DDBJ whole genome shotgun (WGS) entry which is preliminary data.</text>
</comment>
<dbReference type="Gene3D" id="3.30.70.1230">
    <property type="entry name" value="Nucleotide cyclase"/>
    <property type="match status" value="1"/>
</dbReference>
<evidence type="ECO:0000313" key="2">
    <source>
        <dbReference type="Proteomes" id="UP000294814"/>
    </source>
</evidence>
<protein>
    <recommendedName>
        <fullName evidence="3">Guanylate cyclase domain-containing protein</fullName>
    </recommendedName>
</protein>
<dbReference type="InterPro" id="IPR029787">
    <property type="entry name" value="Nucleotide_cyclase"/>
</dbReference>
<dbReference type="RefSeq" id="WP_131917281.1">
    <property type="nucleotide sequence ID" value="NZ_SMLG01000015.1"/>
</dbReference>